<dbReference type="RefSeq" id="WP_048437690.1">
    <property type="nucleotide sequence ID" value="NZ_JXOD01000462.1"/>
</dbReference>
<evidence type="ECO:0000313" key="1">
    <source>
        <dbReference type="EMBL" id="KMO10020.1"/>
    </source>
</evidence>
<evidence type="ECO:0000313" key="2">
    <source>
        <dbReference type="Proteomes" id="UP000035947"/>
    </source>
</evidence>
<protein>
    <submittedName>
        <fullName evidence="1">Uncharacterized protein</fullName>
    </submittedName>
</protein>
<name>A0ABR5GN10_9HYPH</name>
<feature type="non-terminal residue" evidence="1">
    <location>
        <position position="80"/>
    </location>
</feature>
<dbReference type="Proteomes" id="UP000035947">
    <property type="component" value="Unassembled WGS sequence"/>
</dbReference>
<gene>
    <name evidence="1" type="ORF">SQ03_31190</name>
</gene>
<organism evidence="1 2">
    <name type="scientific">Methylobacterium platani JCM 14648</name>
    <dbReference type="NCBI Taxonomy" id="1295136"/>
    <lineage>
        <taxon>Bacteria</taxon>
        <taxon>Pseudomonadati</taxon>
        <taxon>Pseudomonadota</taxon>
        <taxon>Alphaproteobacteria</taxon>
        <taxon>Hyphomicrobiales</taxon>
        <taxon>Methylobacteriaceae</taxon>
        <taxon>Methylobacterium</taxon>
    </lineage>
</organism>
<accession>A0ABR5GN10</accession>
<sequence>MNNRYEMLNLMRTMANGIVAAEVVADHVAEVAAELDAAGENAAADVLRMLGRNHRVRSMELQGQLAAFSGTYADLGLPRF</sequence>
<reference evidence="1 2" key="1">
    <citation type="submission" date="2015-01" db="EMBL/GenBank/DDBJ databases">
        <title>Genome sequencing of Methylobacterium platani JCM14648 type strain.</title>
        <authorList>
            <person name="Chaudhry V."/>
            <person name="Patil P.B."/>
        </authorList>
    </citation>
    <scope>NUCLEOTIDE SEQUENCE [LARGE SCALE GENOMIC DNA]</scope>
    <source>
        <strain evidence="1 2">JCM 14648</strain>
    </source>
</reference>
<dbReference type="EMBL" id="JXOD01000462">
    <property type="protein sequence ID" value="KMO10020.1"/>
    <property type="molecule type" value="Genomic_DNA"/>
</dbReference>
<proteinExistence type="predicted"/>
<comment type="caution">
    <text evidence="1">The sequence shown here is derived from an EMBL/GenBank/DDBJ whole genome shotgun (WGS) entry which is preliminary data.</text>
</comment>
<keyword evidence="2" id="KW-1185">Reference proteome</keyword>